<dbReference type="KEGG" id="euz:DVS28_a4925"/>
<dbReference type="SUPFAM" id="SSF52788">
    <property type="entry name" value="Phosphotyrosine protein phosphatases I"/>
    <property type="match status" value="1"/>
</dbReference>
<dbReference type="GO" id="GO:0046685">
    <property type="term" value="P:response to arsenic-containing substance"/>
    <property type="evidence" value="ECO:0007669"/>
    <property type="project" value="UniProtKB-KW"/>
</dbReference>
<accession>A0A346Y535</accession>
<proteinExistence type="predicted"/>
<sequence length="234" mass="25021">MEPTPSTALPDPADASRADRARVHAALGDPIRLAIVEALLDSDLAPDEVAASLRMPPNGLAHHLKVLDQAGLVQRQRSHADGRRRYLVLDRSRLDGLIGARSWTASSVLFVCTANAARSQMAAAIWQSVSPVPATSAGHMPADAVPDATVALLRRHGLPEPADGPRGYADITTPPQLVVSVCDLAREAGPPFEAPRLHWSIPDPLADGRQEAFDHAFDELQRRIHALAPRVTAA</sequence>
<evidence type="ECO:0000256" key="1">
    <source>
        <dbReference type="ARBA" id="ARBA00022849"/>
    </source>
</evidence>
<dbReference type="PANTHER" id="PTHR43428:SF1">
    <property type="entry name" value="ARSENATE REDUCTASE"/>
    <property type="match status" value="1"/>
</dbReference>
<dbReference type="InterPro" id="IPR036390">
    <property type="entry name" value="WH_DNA-bd_sf"/>
</dbReference>
<dbReference type="Gene3D" id="3.40.50.2300">
    <property type="match status" value="1"/>
</dbReference>
<dbReference type="PANTHER" id="PTHR43428">
    <property type="entry name" value="ARSENATE REDUCTASE"/>
    <property type="match status" value="1"/>
</dbReference>
<gene>
    <name evidence="3" type="ORF">DVS28_a4925</name>
</gene>
<dbReference type="InterPro" id="IPR036388">
    <property type="entry name" value="WH-like_DNA-bd_sf"/>
</dbReference>
<dbReference type="EMBL" id="CP031165">
    <property type="protein sequence ID" value="AXV09582.1"/>
    <property type="molecule type" value="Genomic_DNA"/>
</dbReference>
<dbReference type="InterPro" id="IPR023485">
    <property type="entry name" value="Ptyr_pPase"/>
</dbReference>
<evidence type="ECO:0000259" key="2">
    <source>
        <dbReference type="PROSITE" id="PS50987"/>
    </source>
</evidence>
<dbReference type="CDD" id="cd00090">
    <property type="entry name" value="HTH_ARSR"/>
    <property type="match status" value="1"/>
</dbReference>
<dbReference type="Pfam" id="PF01022">
    <property type="entry name" value="HTH_5"/>
    <property type="match status" value="1"/>
</dbReference>
<dbReference type="SMART" id="SM00418">
    <property type="entry name" value="HTH_ARSR"/>
    <property type="match status" value="1"/>
</dbReference>
<dbReference type="InterPro" id="IPR011991">
    <property type="entry name" value="ArsR-like_HTH"/>
</dbReference>
<feature type="domain" description="HTH arsR-type" evidence="2">
    <location>
        <begin position="12"/>
        <end position="109"/>
    </location>
</feature>
<dbReference type="PROSITE" id="PS50987">
    <property type="entry name" value="HTH_ARSR_2"/>
    <property type="match status" value="1"/>
</dbReference>
<organism evidence="3 4">
    <name type="scientific">Euzebya pacifica</name>
    <dbReference type="NCBI Taxonomy" id="1608957"/>
    <lineage>
        <taxon>Bacteria</taxon>
        <taxon>Bacillati</taxon>
        <taxon>Actinomycetota</taxon>
        <taxon>Nitriliruptoria</taxon>
        <taxon>Euzebyales</taxon>
    </lineage>
</organism>
<keyword evidence="4" id="KW-1185">Reference proteome</keyword>
<dbReference type="SMART" id="SM00226">
    <property type="entry name" value="LMWPc"/>
    <property type="match status" value="1"/>
</dbReference>
<keyword evidence="1" id="KW-0059">Arsenical resistance</keyword>
<dbReference type="GO" id="GO:0003700">
    <property type="term" value="F:DNA-binding transcription factor activity"/>
    <property type="evidence" value="ECO:0007669"/>
    <property type="project" value="InterPro"/>
</dbReference>
<dbReference type="InterPro" id="IPR001845">
    <property type="entry name" value="HTH_ArsR_DNA-bd_dom"/>
</dbReference>
<name>A0A346Y535_9ACTN</name>
<evidence type="ECO:0000313" key="3">
    <source>
        <dbReference type="EMBL" id="AXV09582.1"/>
    </source>
</evidence>
<dbReference type="Gene3D" id="1.10.10.10">
    <property type="entry name" value="Winged helix-like DNA-binding domain superfamily/Winged helix DNA-binding domain"/>
    <property type="match status" value="1"/>
</dbReference>
<dbReference type="OrthoDB" id="9784339at2"/>
<dbReference type="AlphaFoldDB" id="A0A346Y535"/>
<dbReference type="SUPFAM" id="SSF46785">
    <property type="entry name" value="Winged helix' DNA-binding domain"/>
    <property type="match status" value="1"/>
</dbReference>
<protein>
    <submittedName>
        <fullName evidence="3">Arsenical resistance operon repressor / Arsenate reductase</fullName>
    </submittedName>
</protein>
<dbReference type="Pfam" id="PF01451">
    <property type="entry name" value="LMWPc"/>
    <property type="match status" value="1"/>
</dbReference>
<dbReference type="Proteomes" id="UP000264006">
    <property type="component" value="Chromosome"/>
</dbReference>
<reference evidence="3 4" key="1">
    <citation type="submission" date="2018-09" db="EMBL/GenBank/DDBJ databases">
        <title>Complete genome sequence of Euzebya sp. DY32-46 isolated from seawater of Pacific Ocean.</title>
        <authorList>
            <person name="Xu L."/>
            <person name="Wu Y.-H."/>
            <person name="Xu X.-W."/>
        </authorList>
    </citation>
    <scope>NUCLEOTIDE SEQUENCE [LARGE SCALE GENOMIC DNA]</scope>
    <source>
        <strain evidence="3 4">DY32-46</strain>
    </source>
</reference>
<dbReference type="InterPro" id="IPR036196">
    <property type="entry name" value="Ptyr_pPase_sf"/>
</dbReference>
<evidence type="ECO:0000313" key="4">
    <source>
        <dbReference type="Proteomes" id="UP000264006"/>
    </source>
</evidence>